<evidence type="ECO:0000256" key="1">
    <source>
        <dbReference type="ARBA" id="ARBA00004442"/>
    </source>
</evidence>
<keyword evidence="7" id="KW-0998">Cell outer membrane</keyword>
<sequence>MKKNLIFMAFALLTVGMNAQTLELYLQEAEQNNPLIQALELRYNIAKEKVDEVNTLPNTTIGAGYFVSEPETRTGPQRARFSVSQMLPWFGTITARENYASSMAEAEYVEIVIAKRKLALSVAQSYYRLYALRATQDKLEENIALLKTYERLALTSVEVGKASAVDVLKLQIRQNELQQQKEVLQQQYLAEQAVFNNLLNRGESISIEVVDEMGIPEEDPILEKEALTLNPELLKYDQLYESVVQSELLNQKENAPSLGFGLDYVTVSERPDMSFSDNGKDIVMPMVTLSIPIFNNKFKSVTKQNQMRQQEIELQKQERLNVLENTFAKALSQRNEARIAYTIQAKNLDQAKDAEEILIKNYETGTIDFNDVLDIQELQLKFQLNQIQSVQMYYVQSALINYVINK</sequence>
<evidence type="ECO:0000256" key="5">
    <source>
        <dbReference type="ARBA" id="ARBA00022692"/>
    </source>
</evidence>
<dbReference type="GO" id="GO:1990281">
    <property type="term" value="C:efflux pump complex"/>
    <property type="evidence" value="ECO:0007669"/>
    <property type="project" value="TreeGrafter"/>
</dbReference>
<proteinExistence type="inferred from homology"/>
<evidence type="ECO:0000256" key="6">
    <source>
        <dbReference type="ARBA" id="ARBA00023136"/>
    </source>
</evidence>
<dbReference type="Gene3D" id="1.20.1600.10">
    <property type="entry name" value="Outer membrane efflux proteins (OEP)"/>
    <property type="match status" value="1"/>
</dbReference>
<keyword evidence="8" id="KW-0732">Signal</keyword>
<comment type="caution">
    <text evidence="9">The sequence shown here is derived from an EMBL/GenBank/DDBJ whole genome shotgun (WGS) entry which is preliminary data.</text>
</comment>
<evidence type="ECO:0000313" key="9">
    <source>
        <dbReference type="EMBL" id="RYC51925.1"/>
    </source>
</evidence>
<dbReference type="GO" id="GO:0009279">
    <property type="term" value="C:cell outer membrane"/>
    <property type="evidence" value="ECO:0007669"/>
    <property type="project" value="UniProtKB-SubCell"/>
</dbReference>
<reference evidence="9 10" key="1">
    <citation type="submission" date="2014-04" db="EMBL/GenBank/DDBJ databases">
        <title>Whole genome of Muricauda olearia.</title>
        <authorList>
            <person name="Zhang X.-H."/>
            <person name="Tang K."/>
        </authorList>
    </citation>
    <scope>NUCLEOTIDE SEQUENCE [LARGE SCALE GENOMIC DNA]</scope>
    <source>
        <strain evidence="9 10">Th120</strain>
    </source>
</reference>
<keyword evidence="3" id="KW-0813">Transport</keyword>
<dbReference type="RefSeq" id="WP_129653479.1">
    <property type="nucleotide sequence ID" value="NZ_ML142908.1"/>
</dbReference>
<organism evidence="9 10">
    <name type="scientific">Flagellimonas olearia</name>
    <dbReference type="NCBI Taxonomy" id="552546"/>
    <lineage>
        <taxon>Bacteria</taxon>
        <taxon>Pseudomonadati</taxon>
        <taxon>Bacteroidota</taxon>
        <taxon>Flavobacteriia</taxon>
        <taxon>Flavobacteriales</taxon>
        <taxon>Flavobacteriaceae</taxon>
        <taxon>Flagellimonas</taxon>
    </lineage>
</organism>
<keyword evidence="10" id="KW-1185">Reference proteome</keyword>
<evidence type="ECO:0000313" key="10">
    <source>
        <dbReference type="Proteomes" id="UP000290261"/>
    </source>
</evidence>
<dbReference type="InterPro" id="IPR051906">
    <property type="entry name" value="TolC-like"/>
</dbReference>
<dbReference type="SUPFAM" id="SSF56954">
    <property type="entry name" value="Outer membrane efflux proteins (OEP)"/>
    <property type="match status" value="1"/>
</dbReference>
<dbReference type="AlphaFoldDB" id="A0A444VMB6"/>
<gene>
    <name evidence="9" type="ORF">DN53_08550</name>
</gene>
<protein>
    <submittedName>
        <fullName evidence="9">Transporter</fullName>
    </submittedName>
</protein>
<dbReference type="PANTHER" id="PTHR30026">
    <property type="entry name" value="OUTER MEMBRANE PROTEIN TOLC"/>
    <property type="match status" value="1"/>
</dbReference>
<keyword evidence="4" id="KW-1134">Transmembrane beta strand</keyword>
<keyword evidence="6" id="KW-0472">Membrane</keyword>
<keyword evidence="5" id="KW-0812">Transmembrane</keyword>
<dbReference type="GO" id="GO:0015562">
    <property type="term" value="F:efflux transmembrane transporter activity"/>
    <property type="evidence" value="ECO:0007669"/>
    <property type="project" value="InterPro"/>
</dbReference>
<accession>A0A444VMB6</accession>
<dbReference type="PANTHER" id="PTHR30026:SF20">
    <property type="entry name" value="OUTER MEMBRANE PROTEIN TOLC"/>
    <property type="match status" value="1"/>
</dbReference>
<evidence type="ECO:0000256" key="8">
    <source>
        <dbReference type="SAM" id="SignalP"/>
    </source>
</evidence>
<dbReference type="Pfam" id="PF02321">
    <property type="entry name" value="OEP"/>
    <property type="match status" value="1"/>
</dbReference>
<evidence type="ECO:0000256" key="4">
    <source>
        <dbReference type="ARBA" id="ARBA00022452"/>
    </source>
</evidence>
<evidence type="ECO:0000256" key="3">
    <source>
        <dbReference type="ARBA" id="ARBA00022448"/>
    </source>
</evidence>
<evidence type="ECO:0000256" key="7">
    <source>
        <dbReference type="ARBA" id="ARBA00023237"/>
    </source>
</evidence>
<dbReference type="InterPro" id="IPR003423">
    <property type="entry name" value="OMP_efflux"/>
</dbReference>
<comment type="similarity">
    <text evidence="2">Belongs to the outer membrane factor (OMF) (TC 1.B.17) family.</text>
</comment>
<dbReference type="EMBL" id="JJMP01000003">
    <property type="protein sequence ID" value="RYC51925.1"/>
    <property type="molecule type" value="Genomic_DNA"/>
</dbReference>
<feature type="chain" id="PRO_5019154349" evidence="8">
    <location>
        <begin position="20"/>
        <end position="406"/>
    </location>
</feature>
<name>A0A444VMB6_9FLAO</name>
<dbReference type="Proteomes" id="UP000290261">
    <property type="component" value="Unassembled WGS sequence"/>
</dbReference>
<comment type="subcellular location">
    <subcellularLocation>
        <location evidence="1">Cell outer membrane</location>
    </subcellularLocation>
</comment>
<feature type="signal peptide" evidence="8">
    <location>
        <begin position="1"/>
        <end position="19"/>
    </location>
</feature>
<dbReference type="GO" id="GO:0015288">
    <property type="term" value="F:porin activity"/>
    <property type="evidence" value="ECO:0007669"/>
    <property type="project" value="TreeGrafter"/>
</dbReference>
<evidence type="ECO:0000256" key="2">
    <source>
        <dbReference type="ARBA" id="ARBA00007613"/>
    </source>
</evidence>